<dbReference type="SUPFAM" id="SSF53474">
    <property type="entry name" value="alpha/beta-Hydrolases"/>
    <property type="match status" value="1"/>
</dbReference>
<proteinExistence type="inferred from homology"/>
<organism evidence="4 5">
    <name type="scientific">Wolfiporia cocos (strain MD-104)</name>
    <name type="common">Brown rot fungus</name>
    <dbReference type="NCBI Taxonomy" id="742152"/>
    <lineage>
        <taxon>Eukaryota</taxon>
        <taxon>Fungi</taxon>
        <taxon>Dikarya</taxon>
        <taxon>Basidiomycota</taxon>
        <taxon>Agaricomycotina</taxon>
        <taxon>Agaricomycetes</taxon>
        <taxon>Polyporales</taxon>
        <taxon>Phaeolaceae</taxon>
        <taxon>Wolfiporia</taxon>
    </lineage>
</organism>
<evidence type="ECO:0000256" key="1">
    <source>
        <dbReference type="ARBA" id="ARBA00022801"/>
    </source>
</evidence>
<comment type="similarity">
    <text evidence="2">Belongs to the AB hydrolase superfamily. Epoxide hydrolase family.</text>
</comment>
<dbReference type="STRING" id="742152.A0A2H3J793"/>
<dbReference type="PRINTS" id="PR00412">
    <property type="entry name" value="EPOXHYDRLASE"/>
</dbReference>
<dbReference type="PANTHER" id="PTHR43329">
    <property type="entry name" value="EPOXIDE HYDROLASE"/>
    <property type="match status" value="1"/>
</dbReference>
<evidence type="ECO:0000313" key="5">
    <source>
        <dbReference type="Proteomes" id="UP000218811"/>
    </source>
</evidence>
<reference evidence="4 5" key="1">
    <citation type="journal article" date="2012" name="Science">
        <title>The Paleozoic origin of enzymatic lignin decomposition reconstructed from 31 fungal genomes.</title>
        <authorList>
            <person name="Floudas D."/>
            <person name="Binder M."/>
            <person name="Riley R."/>
            <person name="Barry K."/>
            <person name="Blanchette R.A."/>
            <person name="Henrissat B."/>
            <person name="Martinez A.T."/>
            <person name="Otillar R."/>
            <person name="Spatafora J.W."/>
            <person name="Yadav J.S."/>
            <person name="Aerts A."/>
            <person name="Benoit I."/>
            <person name="Boyd A."/>
            <person name="Carlson A."/>
            <person name="Copeland A."/>
            <person name="Coutinho P.M."/>
            <person name="de Vries R.P."/>
            <person name="Ferreira P."/>
            <person name="Findley K."/>
            <person name="Foster B."/>
            <person name="Gaskell J."/>
            <person name="Glotzer D."/>
            <person name="Gorecki P."/>
            <person name="Heitman J."/>
            <person name="Hesse C."/>
            <person name="Hori C."/>
            <person name="Igarashi K."/>
            <person name="Jurgens J.A."/>
            <person name="Kallen N."/>
            <person name="Kersten P."/>
            <person name="Kohler A."/>
            <person name="Kuees U."/>
            <person name="Kumar T.K.A."/>
            <person name="Kuo A."/>
            <person name="LaButti K."/>
            <person name="Larrondo L.F."/>
            <person name="Lindquist E."/>
            <person name="Ling A."/>
            <person name="Lombard V."/>
            <person name="Lucas S."/>
            <person name="Lundell T."/>
            <person name="Martin R."/>
            <person name="McLaughlin D.J."/>
            <person name="Morgenstern I."/>
            <person name="Morin E."/>
            <person name="Murat C."/>
            <person name="Nagy L.G."/>
            <person name="Nolan M."/>
            <person name="Ohm R.A."/>
            <person name="Patyshakuliyeva A."/>
            <person name="Rokas A."/>
            <person name="Ruiz-Duenas F.J."/>
            <person name="Sabat G."/>
            <person name="Salamov A."/>
            <person name="Samejima M."/>
            <person name="Schmutz J."/>
            <person name="Slot J.C."/>
            <person name="St John F."/>
            <person name="Stenlid J."/>
            <person name="Sun H."/>
            <person name="Sun S."/>
            <person name="Syed K."/>
            <person name="Tsang A."/>
            <person name="Wiebenga A."/>
            <person name="Young D."/>
            <person name="Pisabarro A."/>
            <person name="Eastwood D.C."/>
            <person name="Martin F."/>
            <person name="Cullen D."/>
            <person name="Grigoriev I.V."/>
            <person name="Hibbett D.S."/>
        </authorList>
    </citation>
    <scope>NUCLEOTIDE SEQUENCE [LARGE SCALE GENOMIC DNA]</scope>
    <source>
        <strain evidence="4 5">MD-104</strain>
    </source>
</reference>
<dbReference type="InterPro" id="IPR029058">
    <property type="entry name" value="AB_hydrolase_fold"/>
</dbReference>
<keyword evidence="5" id="KW-1185">Reference proteome</keyword>
<sequence>MDASFYKELTTTRHIKYRYFAAPGDATLPTLFFLHGFPSTSYDWRHQVAFFRAQGYAVIAPDLLGHGGTFRPSDPMYYKYSAMSSDLIEILDAEHVDKAIAIGHDWGSTMTARLASYYPDRFSGFAFLAVGYAPTFEGFDYEAVMAQIKQALGYETYGYWQFFGEDNADQVIKAHIDSFISIIFPTDPEVWKTDLCPRGGIKAWLLADKTTPLPSYLTEEDKAIITKSWLSGGLGGALNWYRTLLTGINPEDDKKINSERHVLRHPAFFGACKKDYVCTPALALAAMEPACPNMTVREFNTGHWVQLEAAAELNAALLAWITGILQARL</sequence>
<evidence type="ECO:0000259" key="3">
    <source>
        <dbReference type="Pfam" id="PF00561"/>
    </source>
</evidence>
<dbReference type="EMBL" id="KB467931">
    <property type="protein sequence ID" value="PCH37515.1"/>
    <property type="molecule type" value="Genomic_DNA"/>
</dbReference>
<keyword evidence="1 4" id="KW-0378">Hydrolase</keyword>
<dbReference type="Pfam" id="PF00561">
    <property type="entry name" value="Abhydrolase_1"/>
    <property type="match status" value="1"/>
</dbReference>
<feature type="domain" description="AB hydrolase-1" evidence="3">
    <location>
        <begin position="29"/>
        <end position="309"/>
    </location>
</feature>
<dbReference type="OMA" id="PVYFAAC"/>
<dbReference type="OrthoDB" id="408373at2759"/>
<protein>
    <submittedName>
        <fullName evidence="4">Alpha/beta-hydrolase</fullName>
    </submittedName>
</protein>
<dbReference type="AlphaFoldDB" id="A0A2H3J793"/>
<dbReference type="Proteomes" id="UP000218811">
    <property type="component" value="Unassembled WGS sequence"/>
</dbReference>
<dbReference type="Gene3D" id="3.40.50.1820">
    <property type="entry name" value="alpha/beta hydrolase"/>
    <property type="match status" value="1"/>
</dbReference>
<evidence type="ECO:0000313" key="4">
    <source>
        <dbReference type="EMBL" id="PCH37515.1"/>
    </source>
</evidence>
<evidence type="ECO:0000256" key="2">
    <source>
        <dbReference type="ARBA" id="ARBA00038334"/>
    </source>
</evidence>
<dbReference type="InterPro" id="IPR000073">
    <property type="entry name" value="AB_hydrolase_1"/>
</dbReference>
<name>A0A2H3J793_WOLCO</name>
<accession>A0A2H3J793</accession>
<gene>
    <name evidence="4" type="ORF">WOLCODRAFT_140906</name>
</gene>
<dbReference type="InterPro" id="IPR000639">
    <property type="entry name" value="Epox_hydrolase-like"/>
</dbReference>
<dbReference type="GO" id="GO:0016787">
    <property type="term" value="F:hydrolase activity"/>
    <property type="evidence" value="ECO:0007669"/>
    <property type="project" value="UniProtKB-KW"/>
</dbReference>